<name>A0A5A9GIU5_AZOLI</name>
<dbReference type="OrthoDB" id="6917259at2"/>
<dbReference type="InterPro" id="IPR009492">
    <property type="entry name" value="TniQ"/>
</dbReference>
<gene>
    <name evidence="2" type="ORF">FZ942_24740</name>
</gene>
<protein>
    <recommendedName>
        <fullName evidence="1">TniQ domain-containing protein</fullName>
    </recommendedName>
</protein>
<organism evidence="2 3">
    <name type="scientific">Azospirillum lipoferum</name>
    <dbReference type="NCBI Taxonomy" id="193"/>
    <lineage>
        <taxon>Bacteria</taxon>
        <taxon>Pseudomonadati</taxon>
        <taxon>Pseudomonadota</taxon>
        <taxon>Alphaproteobacteria</taxon>
        <taxon>Rhodospirillales</taxon>
        <taxon>Azospirillaceae</taxon>
        <taxon>Azospirillum</taxon>
    </lineage>
</organism>
<dbReference type="EMBL" id="VTTN01000012">
    <property type="protein sequence ID" value="KAA0593149.1"/>
    <property type="molecule type" value="Genomic_DNA"/>
</dbReference>
<evidence type="ECO:0000313" key="3">
    <source>
        <dbReference type="Proteomes" id="UP000324927"/>
    </source>
</evidence>
<dbReference type="Pfam" id="PF06527">
    <property type="entry name" value="TniQ"/>
    <property type="match status" value="1"/>
</dbReference>
<dbReference type="Proteomes" id="UP000324927">
    <property type="component" value="Unassembled WGS sequence"/>
</dbReference>
<keyword evidence="3" id="KW-1185">Reference proteome</keyword>
<comment type="caution">
    <text evidence="2">The sequence shown here is derived from an EMBL/GenBank/DDBJ whole genome shotgun (WGS) entry which is preliminary data.</text>
</comment>
<accession>A0A5A9GIU5</accession>
<feature type="domain" description="TniQ" evidence="1">
    <location>
        <begin position="12"/>
        <end position="153"/>
    </location>
</feature>
<sequence>MKRPSPHLQPLPLRVRPAQFEPAYGLLGRLAVRHGYSTSRAFVAEMSFGIADFVHDLECGRRVTELALLTKVAETALVTATMITDRKGVLRIGSERVSITANHLAISGAGRVCPHCLWADLETRDGPIACRPHRRVWWDLAGVVSCPCHGVLLLHVCPNCGNCPSRLPASPRYCKCGHDLAGSTTPSLDDADLTADRYLIGRLKGGGTSTHPLFDRMPLHDAARAMLQIGQAVMFGAREIRFNRRFNQPALQAKIASIGFREAQP</sequence>
<reference evidence="2 3" key="1">
    <citation type="submission" date="2019-08" db="EMBL/GenBank/DDBJ databases">
        <authorList>
            <person name="Grouzdev D."/>
            <person name="Tikhonova E."/>
            <person name="Kravchenko I."/>
        </authorList>
    </citation>
    <scope>NUCLEOTIDE SEQUENCE [LARGE SCALE GENOMIC DNA]</scope>
    <source>
        <strain evidence="2 3">59b</strain>
    </source>
</reference>
<dbReference type="AlphaFoldDB" id="A0A5A9GIU5"/>
<evidence type="ECO:0000313" key="2">
    <source>
        <dbReference type="EMBL" id="KAA0593149.1"/>
    </source>
</evidence>
<dbReference type="RefSeq" id="WP_149233747.1">
    <property type="nucleotide sequence ID" value="NZ_JALJXJ010000013.1"/>
</dbReference>
<proteinExistence type="predicted"/>
<evidence type="ECO:0000259" key="1">
    <source>
        <dbReference type="Pfam" id="PF06527"/>
    </source>
</evidence>